<dbReference type="SUPFAM" id="SSF50800">
    <property type="entry name" value="PK beta-barrel domain-like"/>
    <property type="match status" value="1"/>
</dbReference>
<keyword evidence="3" id="KW-1185">Reference proteome</keyword>
<dbReference type="PANTHER" id="PTHR36930">
    <property type="entry name" value="METAL-SULFUR CLUSTER BIOSYNTHESIS PROTEINS YUAD-RELATED"/>
    <property type="match status" value="1"/>
</dbReference>
<name>A0A1I6L9N9_9SPHN</name>
<dbReference type="GO" id="GO:0030151">
    <property type="term" value="F:molybdenum ion binding"/>
    <property type="evidence" value="ECO:0007669"/>
    <property type="project" value="InterPro"/>
</dbReference>
<dbReference type="AlphaFoldDB" id="A0A1I6L9N9"/>
<dbReference type="InterPro" id="IPR052716">
    <property type="entry name" value="MOSC_domain"/>
</dbReference>
<gene>
    <name evidence="2" type="ORF">SAMN05192580_2481</name>
</gene>
<evidence type="ECO:0000313" key="3">
    <source>
        <dbReference type="Proteomes" id="UP000198824"/>
    </source>
</evidence>
<proteinExistence type="predicted"/>
<dbReference type="Gene3D" id="2.40.33.20">
    <property type="entry name" value="PK beta-barrel domain-like"/>
    <property type="match status" value="1"/>
</dbReference>
<evidence type="ECO:0000259" key="1">
    <source>
        <dbReference type="PROSITE" id="PS51340"/>
    </source>
</evidence>
<dbReference type="PROSITE" id="PS51340">
    <property type="entry name" value="MOSC"/>
    <property type="match status" value="1"/>
</dbReference>
<dbReference type="GO" id="GO:0003824">
    <property type="term" value="F:catalytic activity"/>
    <property type="evidence" value="ECO:0007669"/>
    <property type="project" value="InterPro"/>
</dbReference>
<dbReference type="RefSeq" id="WP_093314960.1">
    <property type="nucleotide sequence ID" value="NZ_FOZG01000002.1"/>
</dbReference>
<dbReference type="Proteomes" id="UP000198824">
    <property type="component" value="Unassembled WGS sequence"/>
</dbReference>
<sequence length="152" mass="16389">MIGRLLGIACHAKPKAAMQLLPDADVTLMEGIVGDFRGGLKPGRNKRQVTVMRAEDWHAALAELGADVAWQERRVNLLVEGIALENMTGATLRFAGGVVLEITGECDPCFRMEAVHPGLEAALTPHWRAGVCTRVTAEGRLAPGDEVRLELP</sequence>
<dbReference type="GO" id="GO:0030170">
    <property type="term" value="F:pyridoxal phosphate binding"/>
    <property type="evidence" value="ECO:0007669"/>
    <property type="project" value="InterPro"/>
</dbReference>
<dbReference type="InterPro" id="IPR005302">
    <property type="entry name" value="MoCF_Sase_C"/>
</dbReference>
<dbReference type="Pfam" id="PF03473">
    <property type="entry name" value="MOSC"/>
    <property type="match status" value="1"/>
</dbReference>
<organism evidence="2 3">
    <name type="scientific">Sphingomonas jatrophae</name>
    <dbReference type="NCBI Taxonomy" id="1166337"/>
    <lineage>
        <taxon>Bacteria</taxon>
        <taxon>Pseudomonadati</taxon>
        <taxon>Pseudomonadota</taxon>
        <taxon>Alphaproteobacteria</taxon>
        <taxon>Sphingomonadales</taxon>
        <taxon>Sphingomonadaceae</taxon>
        <taxon>Sphingomonas</taxon>
    </lineage>
</organism>
<accession>A0A1I6L9N9</accession>
<reference evidence="2 3" key="1">
    <citation type="submission" date="2016-10" db="EMBL/GenBank/DDBJ databases">
        <authorList>
            <person name="de Groot N.N."/>
        </authorList>
    </citation>
    <scope>NUCLEOTIDE SEQUENCE [LARGE SCALE GENOMIC DNA]</scope>
    <source>
        <strain evidence="2 3">S5-249</strain>
    </source>
</reference>
<evidence type="ECO:0000313" key="2">
    <source>
        <dbReference type="EMBL" id="SFS00162.1"/>
    </source>
</evidence>
<protein>
    <submittedName>
        <fullName evidence="2">MOSC domain-containing protein</fullName>
    </submittedName>
</protein>
<dbReference type="PANTHER" id="PTHR36930:SF1">
    <property type="entry name" value="MOSC DOMAIN-CONTAINING PROTEIN"/>
    <property type="match status" value="1"/>
</dbReference>
<dbReference type="InterPro" id="IPR011037">
    <property type="entry name" value="Pyrv_Knase-like_insert_dom_sf"/>
</dbReference>
<dbReference type="STRING" id="1166337.SAMN05192580_2481"/>
<dbReference type="EMBL" id="FOZG01000002">
    <property type="protein sequence ID" value="SFS00162.1"/>
    <property type="molecule type" value="Genomic_DNA"/>
</dbReference>
<feature type="domain" description="MOSC" evidence="1">
    <location>
        <begin position="18"/>
        <end position="150"/>
    </location>
</feature>
<dbReference type="OrthoDB" id="1550913at2"/>